<keyword evidence="3" id="KW-1185">Reference proteome</keyword>
<dbReference type="STRING" id="1214101.BN159_7655"/>
<reference evidence="2 3" key="1">
    <citation type="journal article" date="2012" name="J. Bacteriol.">
        <title>Genome sequence of the bacterium Streptomyces davawensis JCM 4913 and heterologous production of the unique antibiotic roseoflavin.</title>
        <authorList>
            <person name="Jankowitsch F."/>
            <person name="Schwarz J."/>
            <person name="Ruckert C."/>
            <person name="Gust B."/>
            <person name="Szczepanowski R."/>
            <person name="Blom J."/>
            <person name="Pelzer S."/>
            <person name="Kalinowski J."/>
            <person name="Mack M."/>
        </authorList>
    </citation>
    <scope>NUCLEOTIDE SEQUENCE [LARGE SCALE GENOMIC DNA]</scope>
    <source>
        <strain evidence="3">DSM 101723 / JCM 4913 / KCC S-0913 / 768</strain>
    </source>
</reference>
<evidence type="ECO:0000313" key="2">
    <source>
        <dbReference type="EMBL" id="CCK32034.1"/>
    </source>
</evidence>
<feature type="compositionally biased region" description="Low complexity" evidence="1">
    <location>
        <begin position="364"/>
        <end position="379"/>
    </location>
</feature>
<dbReference type="AlphaFoldDB" id="K4RFX6"/>
<dbReference type="EMBL" id="HE971709">
    <property type="protein sequence ID" value="CCK32034.1"/>
    <property type="molecule type" value="Genomic_DNA"/>
</dbReference>
<proteinExistence type="predicted"/>
<protein>
    <submittedName>
        <fullName evidence="2">Uncharacterized protein</fullName>
    </submittedName>
</protein>
<dbReference type="Proteomes" id="UP000008043">
    <property type="component" value="Chromosome"/>
</dbReference>
<feature type="compositionally biased region" description="Polar residues" evidence="1">
    <location>
        <begin position="506"/>
        <end position="515"/>
    </location>
</feature>
<dbReference type="HOGENOM" id="CLU_037121_0_0_11"/>
<dbReference type="RefSeq" id="WP_015662360.1">
    <property type="nucleotide sequence ID" value="NC_020504.1"/>
</dbReference>
<evidence type="ECO:0000256" key="1">
    <source>
        <dbReference type="SAM" id="MobiDB-lite"/>
    </source>
</evidence>
<dbReference type="KEGG" id="sdv:BN159_7655"/>
<organism evidence="2 3">
    <name type="scientific">Streptomyces davaonensis (strain DSM 101723 / JCM 4913 / KCC S-0913 / 768)</name>
    <dbReference type="NCBI Taxonomy" id="1214101"/>
    <lineage>
        <taxon>Bacteria</taxon>
        <taxon>Bacillati</taxon>
        <taxon>Actinomycetota</taxon>
        <taxon>Actinomycetes</taxon>
        <taxon>Kitasatosporales</taxon>
        <taxon>Streptomycetaceae</taxon>
        <taxon>Streptomyces</taxon>
    </lineage>
</organism>
<gene>
    <name evidence="2" type="ORF">BN159_7655</name>
</gene>
<feature type="region of interest" description="Disordered" evidence="1">
    <location>
        <begin position="503"/>
        <end position="545"/>
    </location>
</feature>
<sequence length="545" mass="59797">MPTPSTEITLSTSRTLGLVAVASGENYPQANQVLEASRFSRLSNGAYTASLADAQAARRTASALVHRAHEYGATLVTSSRPYLGDIGIEIAARLPGTWGAELEIYAHPLWQEDLWYGLWEAGEIHQALEDHRIPFASVLKNGTGTELLLIERPGHRSGYLLGALTDHEKEDVREDPATPGSMVLPADPGLAAHAVTHTFLPTYRRALHHRDLNTVLSALERIREEHQILKAIKDSGRYSDAVPLGDSRLIAGMERGFADHAWLEFRHVLEHAPLLLSRCRPAATAWPDDGAALTRLREAHAHSQDTWDEWNGLRHELYSIPRTLPAHEWSQVRGQMGLAVLPAIETWLADSEAFERQVRAAVPGGPAALSAPSPRLLTARPAPRQRTADHSRKDSSLLSDHFRFGAHPDYGFVAAATANIPAHLANWFLVREQFEPVPGTPGLYRLTNPEQDGIRRTRQAVHDLRRHGYEVHADYSLDPGRSASPPRLAVRNGLMERRNGIAQAAATRSPQQRGAPTTALPEFLPQPGAVPVGGHTQAVGKGRSR</sequence>
<name>K4RFX6_STRDJ</name>
<feature type="region of interest" description="Disordered" evidence="1">
    <location>
        <begin position="364"/>
        <end position="394"/>
    </location>
</feature>
<accession>K4RFX6</accession>
<evidence type="ECO:0000313" key="3">
    <source>
        <dbReference type="Proteomes" id="UP000008043"/>
    </source>
</evidence>
<dbReference type="PATRIC" id="fig|1214101.3.peg.7752"/>
<dbReference type="eggNOG" id="ENOG5030PQA">
    <property type="taxonomic scope" value="Bacteria"/>
</dbReference>